<evidence type="ECO:0000256" key="1">
    <source>
        <dbReference type="ARBA" id="ARBA00022679"/>
    </source>
</evidence>
<protein>
    <recommendedName>
        <fullName evidence="7">RING-type domain-containing protein</fullName>
    </recommendedName>
</protein>
<keyword evidence="5" id="KW-0833">Ubl conjugation pathway</keyword>
<reference evidence="8 9" key="1">
    <citation type="submission" date="2020-04" db="EMBL/GenBank/DDBJ databases">
        <title>Perkinsus olseni comparative genomics.</title>
        <authorList>
            <person name="Bogema D.R."/>
        </authorList>
    </citation>
    <scope>NUCLEOTIDE SEQUENCE [LARGE SCALE GENOMIC DNA]</scope>
    <source>
        <strain evidence="8 9">ATCC PRA-207</strain>
    </source>
</reference>
<evidence type="ECO:0000256" key="3">
    <source>
        <dbReference type="ARBA" id="ARBA00022737"/>
    </source>
</evidence>
<dbReference type="Gene3D" id="3.30.40.10">
    <property type="entry name" value="Zinc/RING finger domain, C3HC4 (zinc finger)"/>
    <property type="match status" value="1"/>
</dbReference>
<dbReference type="InterPro" id="IPR017907">
    <property type="entry name" value="Znf_RING_CS"/>
</dbReference>
<comment type="caution">
    <text evidence="8">The sequence shown here is derived from an EMBL/GenBank/DDBJ whole genome shotgun (WGS) entry which is preliminary data.</text>
</comment>
<keyword evidence="3" id="KW-0677">Repeat</keyword>
<evidence type="ECO:0000256" key="6">
    <source>
        <dbReference type="ARBA" id="ARBA00022833"/>
    </source>
</evidence>
<keyword evidence="4" id="KW-0863">Zinc-finger</keyword>
<evidence type="ECO:0000313" key="8">
    <source>
        <dbReference type="EMBL" id="KAF4709033.1"/>
    </source>
</evidence>
<dbReference type="PROSITE" id="PS00518">
    <property type="entry name" value="ZF_RING_1"/>
    <property type="match status" value="1"/>
</dbReference>
<evidence type="ECO:0000259" key="7">
    <source>
        <dbReference type="PROSITE" id="PS51873"/>
    </source>
</evidence>
<dbReference type="SMART" id="SM00647">
    <property type="entry name" value="IBR"/>
    <property type="match status" value="1"/>
</dbReference>
<dbReference type="AlphaFoldDB" id="A0A7J6QL73"/>
<feature type="non-terminal residue" evidence="8">
    <location>
        <position position="1"/>
    </location>
</feature>
<dbReference type="SUPFAM" id="SSF57850">
    <property type="entry name" value="RING/U-box"/>
    <property type="match status" value="1"/>
</dbReference>
<organism evidence="8 9">
    <name type="scientific">Perkinsus olseni</name>
    <name type="common">Perkinsus atlanticus</name>
    <dbReference type="NCBI Taxonomy" id="32597"/>
    <lineage>
        <taxon>Eukaryota</taxon>
        <taxon>Sar</taxon>
        <taxon>Alveolata</taxon>
        <taxon>Perkinsozoa</taxon>
        <taxon>Perkinsea</taxon>
        <taxon>Perkinsida</taxon>
        <taxon>Perkinsidae</taxon>
        <taxon>Perkinsus</taxon>
    </lineage>
</organism>
<dbReference type="InterPro" id="IPR044066">
    <property type="entry name" value="TRIAD_supradom"/>
</dbReference>
<evidence type="ECO:0000256" key="5">
    <source>
        <dbReference type="ARBA" id="ARBA00022786"/>
    </source>
</evidence>
<keyword evidence="9" id="KW-1185">Reference proteome</keyword>
<sequence length="388" mass="43146">VVKLLVDEHTAEQCEKVRAQNYVDVSKDVRWCPAPGCGRSVKLELADSPMATVRCTCGHEFCFSCLKDPHEPAKCGQVEEFEKAVKAQHTAEDQQSEGWVESHTTKCIDCSAPILRQQAVSKLLTSRLRADCIRGYTQANEDADEMISTERWGRLCQAVDVEPTLQALIEDTSDLAKSALGVLARSYVVLYFTPATPGYMRAIRLLSSWTSSLGRSLRLLISLLKVDYENYDDTSPERRREMLCIILAIRENKDLVLDLSCTVHYDVDRIIRAGRTGLLHQPGSVAGEIIGAFGSALQATAGSESTIGVPWRVQHAVRKARDGITAQALEQRQRTAMRMQGGVPAHRAERESSVERTRQHLLDKTLPLGIRSIGSSLLGSTHPWRRHE</sequence>
<dbReference type="CDD" id="cd20346">
    <property type="entry name" value="BRcat_RBR_ANKIB1"/>
    <property type="match status" value="1"/>
</dbReference>
<feature type="domain" description="RING-type" evidence="7">
    <location>
        <begin position="1"/>
        <end position="160"/>
    </location>
</feature>
<dbReference type="GO" id="GO:0008270">
    <property type="term" value="F:zinc ion binding"/>
    <property type="evidence" value="ECO:0007669"/>
    <property type="project" value="UniProtKB-KW"/>
</dbReference>
<gene>
    <name evidence="8" type="ORF">FOZ63_029024</name>
</gene>
<evidence type="ECO:0000256" key="2">
    <source>
        <dbReference type="ARBA" id="ARBA00022723"/>
    </source>
</evidence>
<feature type="non-terminal residue" evidence="8">
    <location>
        <position position="388"/>
    </location>
</feature>
<keyword evidence="1" id="KW-0808">Transferase</keyword>
<dbReference type="EMBL" id="JABANO010032178">
    <property type="protein sequence ID" value="KAF4709033.1"/>
    <property type="molecule type" value="Genomic_DNA"/>
</dbReference>
<keyword evidence="2" id="KW-0479">Metal-binding</keyword>
<dbReference type="InterPro" id="IPR002867">
    <property type="entry name" value="IBR_dom"/>
</dbReference>
<dbReference type="GO" id="GO:0016740">
    <property type="term" value="F:transferase activity"/>
    <property type="evidence" value="ECO:0007669"/>
    <property type="project" value="UniProtKB-KW"/>
</dbReference>
<accession>A0A7J6QL73</accession>
<dbReference type="PROSITE" id="PS51873">
    <property type="entry name" value="TRIAD"/>
    <property type="match status" value="1"/>
</dbReference>
<dbReference type="InterPro" id="IPR013083">
    <property type="entry name" value="Znf_RING/FYVE/PHD"/>
</dbReference>
<name>A0A7J6QL73_PEROL</name>
<dbReference type="Proteomes" id="UP000553632">
    <property type="component" value="Unassembled WGS sequence"/>
</dbReference>
<proteinExistence type="predicted"/>
<evidence type="ECO:0000256" key="4">
    <source>
        <dbReference type="ARBA" id="ARBA00022771"/>
    </source>
</evidence>
<keyword evidence="6" id="KW-0862">Zinc</keyword>
<evidence type="ECO:0000313" key="9">
    <source>
        <dbReference type="Proteomes" id="UP000553632"/>
    </source>
</evidence>
<dbReference type="Pfam" id="PF01485">
    <property type="entry name" value="IBR"/>
    <property type="match status" value="1"/>
</dbReference>